<evidence type="ECO:0000256" key="1">
    <source>
        <dbReference type="ARBA" id="ARBA00006432"/>
    </source>
</evidence>
<reference evidence="4 5" key="1">
    <citation type="submission" date="2018-01" db="EMBL/GenBank/DDBJ databases">
        <title>Draft genome sequence of Sphaerisporangium sp. 7K107.</title>
        <authorList>
            <person name="Sahin N."/>
            <person name="Saygin H."/>
            <person name="Ay H."/>
        </authorList>
    </citation>
    <scope>NUCLEOTIDE SEQUENCE [LARGE SCALE GENOMIC DNA]</scope>
    <source>
        <strain evidence="4 5">7K107</strain>
    </source>
</reference>
<evidence type="ECO:0000259" key="3">
    <source>
        <dbReference type="Pfam" id="PF00501"/>
    </source>
</evidence>
<sequence length="454" mass="47485">MHRPWVPHPDARLIDAASGAELAGRVLWDRIEQEAAELSALPDGVLFSPAPPSVPAVLRYLAALASERPVALLDPAIRADVLLGLIDRYVPAVVADPPAGLSAPAGYRATGDRWTRADAPEPHPDLAVLLTTSGSTGSPKLVRLAKDAVLANAGSVARALGLTGADLWPTTLPLHYTYGLTTLNSHLAAGAGVLLTGEGLLDRGFWAAADAFGATSLAAVPYQFEMLRRLRFDPAAHPALRMITQSGARLRADLVADFAARMARGGGHLVKMYGMTEAPRIAVLPPEHLAARPGSVGRAVPGGALSIDAARGGEGEIVYRGANVMMGYAESAADLARGDDLGGVLRTGDLGRLDDGFLYLTGRRRRIGKVFGVRVGLDDIEELLRGHGPVAAVAGDDRVVVFAEAATAAGGRELALTLAGRTGVHWSGFDVRGVPRLPLLASGKIDYRALEAEL</sequence>
<dbReference type="Gene3D" id="3.30.300.30">
    <property type="match status" value="1"/>
</dbReference>
<dbReference type="PROSITE" id="PS00455">
    <property type="entry name" value="AMP_BINDING"/>
    <property type="match status" value="1"/>
</dbReference>
<name>A0A2W2EK62_9ACTN</name>
<accession>A0A2W2EK62</accession>
<dbReference type="PANTHER" id="PTHR43201:SF5">
    <property type="entry name" value="MEDIUM-CHAIN ACYL-COA LIGASE ACSF2, MITOCHONDRIAL"/>
    <property type="match status" value="1"/>
</dbReference>
<dbReference type="PANTHER" id="PTHR43201">
    <property type="entry name" value="ACYL-COA SYNTHETASE"/>
    <property type="match status" value="1"/>
</dbReference>
<dbReference type="AlphaFoldDB" id="A0A2W2EK62"/>
<evidence type="ECO:0000313" key="5">
    <source>
        <dbReference type="Proteomes" id="UP000248544"/>
    </source>
</evidence>
<dbReference type="InterPro" id="IPR000873">
    <property type="entry name" value="AMP-dep_synth/lig_dom"/>
</dbReference>
<keyword evidence="2" id="KW-0436">Ligase</keyword>
<dbReference type="InterPro" id="IPR020845">
    <property type="entry name" value="AMP-binding_CS"/>
</dbReference>
<dbReference type="SUPFAM" id="SSF56801">
    <property type="entry name" value="Acetyl-CoA synthetase-like"/>
    <property type="match status" value="1"/>
</dbReference>
<dbReference type="GO" id="GO:0031956">
    <property type="term" value="F:medium-chain fatty acid-CoA ligase activity"/>
    <property type="evidence" value="ECO:0007669"/>
    <property type="project" value="TreeGrafter"/>
</dbReference>
<proteinExistence type="inferred from homology"/>
<evidence type="ECO:0000256" key="2">
    <source>
        <dbReference type="ARBA" id="ARBA00022598"/>
    </source>
</evidence>
<dbReference type="Proteomes" id="UP000248544">
    <property type="component" value="Unassembled WGS sequence"/>
</dbReference>
<protein>
    <submittedName>
        <fullName evidence="4">AMP-dependent acyl-CoA synthetase</fullName>
    </submittedName>
</protein>
<organism evidence="4 5">
    <name type="scientific">Spongiactinospora gelatinilytica</name>
    <dbReference type="NCBI Taxonomy" id="2666298"/>
    <lineage>
        <taxon>Bacteria</taxon>
        <taxon>Bacillati</taxon>
        <taxon>Actinomycetota</taxon>
        <taxon>Actinomycetes</taxon>
        <taxon>Streptosporangiales</taxon>
        <taxon>Streptosporangiaceae</taxon>
        <taxon>Spongiactinospora</taxon>
    </lineage>
</organism>
<comment type="similarity">
    <text evidence="1">Belongs to the ATP-dependent AMP-binding enzyme family.</text>
</comment>
<keyword evidence="5" id="KW-1185">Reference proteome</keyword>
<feature type="domain" description="AMP-dependent synthetase/ligase" evidence="3">
    <location>
        <begin position="116"/>
        <end position="328"/>
    </location>
</feature>
<evidence type="ECO:0000313" key="4">
    <source>
        <dbReference type="EMBL" id="PZG24706.1"/>
    </source>
</evidence>
<gene>
    <name evidence="4" type="ORF">C1I98_35255</name>
</gene>
<dbReference type="Gene3D" id="3.40.50.12780">
    <property type="entry name" value="N-terminal domain of ligase-like"/>
    <property type="match status" value="1"/>
</dbReference>
<dbReference type="Pfam" id="PF00501">
    <property type="entry name" value="AMP-binding"/>
    <property type="match status" value="1"/>
</dbReference>
<comment type="caution">
    <text evidence="4">The sequence shown here is derived from an EMBL/GenBank/DDBJ whole genome shotgun (WGS) entry which is preliminary data.</text>
</comment>
<dbReference type="InterPro" id="IPR042099">
    <property type="entry name" value="ANL_N_sf"/>
</dbReference>
<dbReference type="EMBL" id="POUA01000483">
    <property type="protein sequence ID" value="PZG24706.1"/>
    <property type="molecule type" value="Genomic_DNA"/>
</dbReference>
<dbReference type="InterPro" id="IPR045851">
    <property type="entry name" value="AMP-bd_C_sf"/>
</dbReference>
<dbReference type="GO" id="GO:0006631">
    <property type="term" value="P:fatty acid metabolic process"/>
    <property type="evidence" value="ECO:0007669"/>
    <property type="project" value="TreeGrafter"/>
</dbReference>